<keyword evidence="8" id="KW-1185">Reference proteome</keyword>
<dbReference type="Proteomes" id="UP000321532">
    <property type="component" value="Unassembled WGS sequence"/>
</dbReference>
<organism evidence="7 8">
    <name type="scientific">Adhaeribacter aerolatus</name>
    <dbReference type="NCBI Taxonomy" id="670289"/>
    <lineage>
        <taxon>Bacteria</taxon>
        <taxon>Pseudomonadati</taxon>
        <taxon>Bacteroidota</taxon>
        <taxon>Cytophagia</taxon>
        <taxon>Cytophagales</taxon>
        <taxon>Hymenobacteraceae</taxon>
        <taxon>Adhaeribacter</taxon>
    </lineage>
</organism>
<comment type="subcellular location">
    <subcellularLocation>
        <location evidence="1">Membrane</location>
    </subcellularLocation>
</comment>
<sequence>MHLVLKTTPTDQNVLQKYNYKKSVSDSLGALQELKALTLQLQNDAYLTASADSFYFRRDTLYVQYFVGDRYRWARLRNGNLGDDLLSRAGYKEKLYQNVPFLPKEWTRLQEQVLTLAETNGYPFARIYLDSLEIQGNQIAATVVLDKGRLMVFDTLQLEGDTRTTKRFLSKYLQLYPGQVYNQQKVVRVQQLLRQLPYLEITRPPQVHFSENKASLVLFLNDKKANQLDGIVGFLPDPNSQTRKFLINGEVTLNIRNMRGTGKQLGLHWRKVERGSQLLDASYVHPNLLGSPLELSGNFNLYKQDSTFLTLRPRLELSYYTLHGSRVSFFTQIRSSRLLLSPAGVRTLRDTLQLADVKYHAYGISYQRNTLDDIYFPRRGYRTEVQLAVGNKNILRNNAFEASYYDTIALRTTQLTGAWRCEYYFKLGKSSVLLTRLQGETLINKQLYLNDLFRLGGLTSIRGFTDFSFYASTYGVGTLEYRFYTAPDSYLLLCYDQGYYRRDISQNRTQQYPYGLGGGISFSTGAGIFQFIYSVGRSQELKQPISLNYSKIHFGIVSRF</sequence>
<gene>
    <name evidence="7" type="ORF">AAE02nite_42700</name>
</gene>
<dbReference type="PANTHER" id="PTHR12815">
    <property type="entry name" value="SORTING AND ASSEMBLY MACHINERY SAMM50 PROTEIN FAMILY MEMBER"/>
    <property type="match status" value="1"/>
</dbReference>
<dbReference type="PANTHER" id="PTHR12815:SF18">
    <property type="entry name" value="SORTING AND ASSEMBLY MACHINERY COMPONENT 50 HOMOLOG"/>
    <property type="match status" value="1"/>
</dbReference>
<keyword evidence="2" id="KW-1134">Transmembrane beta strand</keyword>
<dbReference type="InterPro" id="IPR039910">
    <property type="entry name" value="D15-like"/>
</dbReference>
<name>A0A512B3R4_9BACT</name>
<evidence type="ECO:0000256" key="1">
    <source>
        <dbReference type="ARBA" id="ARBA00004370"/>
    </source>
</evidence>
<comment type="caution">
    <text evidence="7">The sequence shown here is derived from an EMBL/GenBank/DDBJ whole genome shotgun (WGS) entry which is preliminary data.</text>
</comment>
<dbReference type="InterPro" id="IPR010827">
    <property type="entry name" value="BamA/TamA_POTRA"/>
</dbReference>
<dbReference type="Pfam" id="PF01103">
    <property type="entry name" value="Omp85"/>
    <property type="match status" value="1"/>
</dbReference>
<accession>A0A512B3R4</accession>
<dbReference type="EMBL" id="BJYS01000041">
    <property type="protein sequence ID" value="GEO06606.1"/>
    <property type="molecule type" value="Genomic_DNA"/>
</dbReference>
<dbReference type="Gene3D" id="2.40.160.50">
    <property type="entry name" value="membrane protein fhac: a member of the omp85/tpsb transporter family"/>
    <property type="match status" value="1"/>
</dbReference>
<evidence type="ECO:0000256" key="4">
    <source>
        <dbReference type="ARBA" id="ARBA00023136"/>
    </source>
</evidence>
<evidence type="ECO:0000313" key="7">
    <source>
        <dbReference type="EMBL" id="GEO06606.1"/>
    </source>
</evidence>
<evidence type="ECO:0000256" key="2">
    <source>
        <dbReference type="ARBA" id="ARBA00022452"/>
    </source>
</evidence>
<feature type="domain" description="Bacterial surface antigen (D15)" evidence="5">
    <location>
        <begin position="257"/>
        <end position="560"/>
    </location>
</feature>
<dbReference type="AlphaFoldDB" id="A0A512B3R4"/>
<dbReference type="Pfam" id="PF07244">
    <property type="entry name" value="POTRA"/>
    <property type="match status" value="1"/>
</dbReference>
<proteinExistence type="predicted"/>
<evidence type="ECO:0000256" key="3">
    <source>
        <dbReference type="ARBA" id="ARBA00022692"/>
    </source>
</evidence>
<dbReference type="InterPro" id="IPR000184">
    <property type="entry name" value="Bac_surfAg_D15"/>
</dbReference>
<evidence type="ECO:0000313" key="8">
    <source>
        <dbReference type="Proteomes" id="UP000321532"/>
    </source>
</evidence>
<protein>
    <submittedName>
        <fullName evidence="7">Membrane protein</fullName>
    </submittedName>
</protein>
<keyword evidence="4" id="KW-0472">Membrane</keyword>
<reference evidence="7 8" key="1">
    <citation type="submission" date="2019-07" db="EMBL/GenBank/DDBJ databases">
        <title>Whole genome shotgun sequence of Adhaeribacter aerolatus NBRC 106133.</title>
        <authorList>
            <person name="Hosoyama A."/>
            <person name="Uohara A."/>
            <person name="Ohji S."/>
            <person name="Ichikawa N."/>
        </authorList>
    </citation>
    <scope>NUCLEOTIDE SEQUENCE [LARGE SCALE GENOMIC DNA]</scope>
    <source>
        <strain evidence="7 8">NBRC 106133</strain>
    </source>
</reference>
<keyword evidence="3" id="KW-0812">Transmembrane</keyword>
<evidence type="ECO:0000259" key="6">
    <source>
        <dbReference type="Pfam" id="PF07244"/>
    </source>
</evidence>
<evidence type="ECO:0000259" key="5">
    <source>
        <dbReference type="Pfam" id="PF01103"/>
    </source>
</evidence>
<dbReference type="Gene3D" id="3.10.20.310">
    <property type="entry name" value="membrane protein fhac"/>
    <property type="match status" value="1"/>
</dbReference>
<dbReference type="GO" id="GO:0019867">
    <property type="term" value="C:outer membrane"/>
    <property type="evidence" value="ECO:0007669"/>
    <property type="project" value="InterPro"/>
</dbReference>
<feature type="domain" description="POTRA" evidence="6">
    <location>
        <begin position="157"/>
        <end position="209"/>
    </location>
</feature>